<reference evidence="9" key="1">
    <citation type="submission" date="2021-01" db="EMBL/GenBank/DDBJ databases">
        <title>Paracoccus amoyensis sp. nov., isolated from the surface seawater along the coast of Xiamen Island, China.</title>
        <authorList>
            <person name="Lyu L."/>
        </authorList>
    </citation>
    <scope>NUCLEOTIDE SEQUENCE</scope>
    <source>
        <strain evidence="9">MJ17</strain>
    </source>
</reference>
<keyword evidence="5" id="KW-0804">Transcription</keyword>
<dbReference type="Pfam" id="PF00072">
    <property type="entry name" value="Response_reg"/>
    <property type="match status" value="1"/>
</dbReference>
<evidence type="ECO:0000256" key="6">
    <source>
        <dbReference type="PROSITE-ProRule" id="PRU00169"/>
    </source>
</evidence>
<dbReference type="SUPFAM" id="SSF46894">
    <property type="entry name" value="C-terminal effector domain of the bipartite response regulators"/>
    <property type="match status" value="1"/>
</dbReference>
<dbReference type="InterPro" id="IPR000792">
    <property type="entry name" value="Tscrpt_reg_LuxR_C"/>
</dbReference>
<comment type="caution">
    <text evidence="9">The sequence shown here is derived from an EMBL/GenBank/DDBJ whole genome shotgun (WGS) entry which is preliminary data.</text>
</comment>
<dbReference type="Proteomes" id="UP000640485">
    <property type="component" value="Unassembled WGS sequence"/>
</dbReference>
<dbReference type="Gene3D" id="1.10.10.10">
    <property type="entry name" value="Winged helix-like DNA-binding domain superfamily/Winged helix DNA-binding domain"/>
    <property type="match status" value="1"/>
</dbReference>
<evidence type="ECO:0000256" key="2">
    <source>
        <dbReference type="ARBA" id="ARBA00023012"/>
    </source>
</evidence>
<dbReference type="Gene3D" id="3.40.50.2300">
    <property type="match status" value="1"/>
</dbReference>
<keyword evidence="1 6" id="KW-0597">Phosphoprotein</keyword>
<sequence>MSQAQTTTSETPLTVYVVDDDEDIRKSLSRGLQKRGYVVECFASAHEFLDTYRPSRQGCLILDFGMPGMNGLELQKYLNAMKVTLPVIFITGHGGVPESVQAIKAGAIDFLEKPFRQSALVERIEAAFQLVAERESNLEEARKHRARFDVLTAREKEIVQRMVEQPSETSSKEIAAHLGISPRTVDHHRARILEKLSVRSVAELIALAKG</sequence>
<dbReference type="InterPro" id="IPR036388">
    <property type="entry name" value="WH-like_DNA-bd_sf"/>
</dbReference>
<keyword evidence="3" id="KW-0805">Transcription regulation</keyword>
<dbReference type="EMBL" id="JAEPRQ010000001">
    <property type="protein sequence ID" value="MBK4214840.1"/>
    <property type="molecule type" value="Genomic_DNA"/>
</dbReference>
<organism evidence="9 10">
    <name type="scientific">Paracoccus caeni</name>
    <dbReference type="NCBI Taxonomy" id="657651"/>
    <lineage>
        <taxon>Bacteria</taxon>
        <taxon>Pseudomonadati</taxon>
        <taxon>Pseudomonadota</taxon>
        <taxon>Alphaproteobacteria</taxon>
        <taxon>Rhodobacterales</taxon>
        <taxon>Paracoccaceae</taxon>
        <taxon>Paracoccus</taxon>
    </lineage>
</organism>
<dbReference type="InterPro" id="IPR001789">
    <property type="entry name" value="Sig_transdc_resp-reg_receiver"/>
</dbReference>
<evidence type="ECO:0000313" key="9">
    <source>
        <dbReference type="EMBL" id="MBK4214840.1"/>
    </source>
</evidence>
<gene>
    <name evidence="9" type="ORF">JJJ17_02755</name>
</gene>
<accession>A0A934SCJ4</accession>
<proteinExistence type="predicted"/>
<dbReference type="PANTHER" id="PTHR44688:SF16">
    <property type="entry name" value="DNA-BINDING TRANSCRIPTIONAL ACTIVATOR DEVR_DOSR"/>
    <property type="match status" value="1"/>
</dbReference>
<dbReference type="SMART" id="SM00421">
    <property type="entry name" value="HTH_LUXR"/>
    <property type="match status" value="1"/>
</dbReference>
<evidence type="ECO:0000313" key="10">
    <source>
        <dbReference type="Proteomes" id="UP000640485"/>
    </source>
</evidence>
<dbReference type="RefSeq" id="WP_200683600.1">
    <property type="nucleotide sequence ID" value="NZ_JAEPRQ010000001.1"/>
</dbReference>
<dbReference type="InterPro" id="IPR011006">
    <property type="entry name" value="CheY-like_superfamily"/>
</dbReference>
<dbReference type="SUPFAM" id="SSF52172">
    <property type="entry name" value="CheY-like"/>
    <property type="match status" value="1"/>
</dbReference>
<evidence type="ECO:0000259" key="7">
    <source>
        <dbReference type="PROSITE" id="PS50043"/>
    </source>
</evidence>
<dbReference type="CDD" id="cd06170">
    <property type="entry name" value="LuxR_C_like"/>
    <property type="match status" value="1"/>
</dbReference>
<dbReference type="PROSITE" id="PS50043">
    <property type="entry name" value="HTH_LUXR_2"/>
    <property type="match status" value="1"/>
</dbReference>
<dbReference type="PROSITE" id="PS50110">
    <property type="entry name" value="RESPONSE_REGULATORY"/>
    <property type="match status" value="1"/>
</dbReference>
<protein>
    <submittedName>
        <fullName evidence="9">Response regulator transcription factor</fullName>
    </submittedName>
</protein>
<keyword evidence="10" id="KW-1185">Reference proteome</keyword>
<dbReference type="GO" id="GO:0006355">
    <property type="term" value="P:regulation of DNA-templated transcription"/>
    <property type="evidence" value="ECO:0007669"/>
    <property type="project" value="InterPro"/>
</dbReference>
<dbReference type="CDD" id="cd17537">
    <property type="entry name" value="REC_FixJ"/>
    <property type="match status" value="1"/>
</dbReference>
<evidence type="ECO:0000256" key="1">
    <source>
        <dbReference type="ARBA" id="ARBA00022553"/>
    </source>
</evidence>
<keyword evidence="4" id="KW-0238">DNA-binding</keyword>
<feature type="domain" description="Response regulatory" evidence="8">
    <location>
        <begin position="14"/>
        <end position="128"/>
    </location>
</feature>
<evidence type="ECO:0000256" key="4">
    <source>
        <dbReference type="ARBA" id="ARBA00023125"/>
    </source>
</evidence>
<name>A0A934SCJ4_9RHOB</name>
<dbReference type="SMART" id="SM00448">
    <property type="entry name" value="REC"/>
    <property type="match status" value="1"/>
</dbReference>
<evidence type="ECO:0000256" key="5">
    <source>
        <dbReference type="ARBA" id="ARBA00023163"/>
    </source>
</evidence>
<evidence type="ECO:0000259" key="8">
    <source>
        <dbReference type="PROSITE" id="PS50110"/>
    </source>
</evidence>
<dbReference type="GO" id="GO:0000160">
    <property type="term" value="P:phosphorelay signal transduction system"/>
    <property type="evidence" value="ECO:0007669"/>
    <property type="project" value="UniProtKB-KW"/>
</dbReference>
<evidence type="ECO:0000256" key="3">
    <source>
        <dbReference type="ARBA" id="ARBA00023015"/>
    </source>
</evidence>
<dbReference type="PANTHER" id="PTHR44688">
    <property type="entry name" value="DNA-BINDING TRANSCRIPTIONAL ACTIVATOR DEVR_DOSR"/>
    <property type="match status" value="1"/>
</dbReference>
<feature type="modified residue" description="4-aspartylphosphate" evidence="6">
    <location>
        <position position="63"/>
    </location>
</feature>
<dbReference type="FunFam" id="3.40.50.2300:FF:000018">
    <property type="entry name" value="DNA-binding transcriptional regulator NtrC"/>
    <property type="match status" value="1"/>
</dbReference>
<dbReference type="InterPro" id="IPR016032">
    <property type="entry name" value="Sig_transdc_resp-reg_C-effctor"/>
</dbReference>
<keyword evidence="2" id="KW-0902">Two-component regulatory system</keyword>
<dbReference type="GO" id="GO:0003677">
    <property type="term" value="F:DNA binding"/>
    <property type="evidence" value="ECO:0007669"/>
    <property type="project" value="UniProtKB-KW"/>
</dbReference>
<dbReference type="AlphaFoldDB" id="A0A934SCJ4"/>
<dbReference type="Pfam" id="PF00196">
    <property type="entry name" value="GerE"/>
    <property type="match status" value="1"/>
</dbReference>
<feature type="domain" description="HTH luxR-type" evidence="7">
    <location>
        <begin position="144"/>
        <end position="210"/>
    </location>
</feature>